<feature type="compositionally biased region" description="Basic residues" evidence="1">
    <location>
        <begin position="26"/>
        <end position="43"/>
    </location>
</feature>
<reference evidence="2" key="1">
    <citation type="submission" date="2020-06" db="EMBL/GenBank/DDBJ databases">
        <authorList>
            <consortium name="Plant Systems Biology data submission"/>
        </authorList>
    </citation>
    <scope>NUCLEOTIDE SEQUENCE</scope>
    <source>
        <strain evidence="2">D6</strain>
    </source>
</reference>
<dbReference type="Proteomes" id="UP001153069">
    <property type="component" value="Unassembled WGS sequence"/>
</dbReference>
<evidence type="ECO:0000256" key="1">
    <source>
        <dbReference type="SAM" id="MobiDB-lite"/>
    </source>
</evidence>
<keyword evidence="3" id="KW-1185">Reference proteome</keyword>
<organism evidence="2 3">
    <name type="scientific">Seminavis robusta</name>
    <dbReference type="NCBI Taxonomy" id="568900"/>
    <lineage>
        <taxon>Eukaryota</taxon>
        <taxon>Sar</taxon>
        <taxon>Stramenopiles</taxon>
        <taxon>Ochrophyta</taxon>
        <taxon>Bacillariophyta</taxon>
        <taxon>Bacillariophyceae</taxon>
        <taxon>Bacillariophycidae</taxon>
        <taxon>Naviculales</taxon>
        <taxon>Naviculaceae</taxon>
        <taxon>Seminavis</taxon>
    </lineage>
</organism>
<accession>A0A9N8DAG8</accession>
<name>A0A9N8DAG8_9STRA</name>
<evidence type="ECO:0000313" key="2">
    <source>
        <dbReference type="EMBL" id="CAB9499282.1"/>
    </source>
</evidence>
<feature type="region of interest" description="Disordered" evidence="1">
    <location>
        <begin position="25"/>
        <end position="48"/>
    </location>
</feature>
<gene>
    <name evidence="2" type="ORF">SEMRO_57_G033360.1</name>
</gene>
<comment type="caution">
    <text evidence="2">The sequence shown here is derived from an EMBL/GenBank/DDBJ whole genome shotgun (WGS) entry which is preliminary data.</text>
</comment>
<proteinExistence type="predicted"/>
<evidence type="ECO:0000313" key="3">
    <source>
        <dbReference type="Proteomes" id="UP001153069"/>
    </source>
</evidence>
<dbReference type="EMBL" id="CAICTM010000056">
    <property type="protein sequence ID" value="CAB9499282.1"/>
    <property type="molecule type" value="Genomic_DNA"/>
</dbReference>
<protein>
    <submittedName>
        <fullName evidence="2">Uncharacterized protein</fullName>
    </submittedName>
</protein>
<sequence>MTDEELMNSMEPFSEYVQDFQTVPAKLKKAPTTKGKSKKKGQNRRGWGAWATRRWQQEGYGRQSKQRNVPGRNRKGRRVVFDEKVKCIVHHKPSAERKLTTRNCNTIYRKVEYHRGIVECAVKANGGELLNCFPGLKQAEWRKIRDEVAAARVDFMLYNLMALLWRVPLFLIGCSQWSSNADAASGHQKQMQPVVIKSRPPLGAELLTPFSLCILTHSSIYCLQASTWSDNLLTTCLFLPQPHPFFNLLLAGHHLVTAQHNQHKSWPGTQGFHLEMTQHTSPGQAQGFHLEMTQHTQVLARHKDSTWK</sequence>
<dbReference type="AlphaFoldDB" id="A0A9N8DAG8"/>